<comment type="subcellular location">
    <subcellularLocation>
        <location evidence="1">Cell membrane</location>
        <topology evidence="1">Multi-pass membrane protein</topology>
    </subcellularLocation>
</comment>
<dbReference type="Gene3D" id="1.20.1250.20">
    <property type="entry name" value="MFS general substrate transporter like domains"/>
    <property type="match status" value="2"/>
</dbReference>
<dbReference type="AlphaFoldDB" id="A0A6N7YUE2"/>
<dbReference type="PANTHER" id="PTHR43791">
    <property type="entry name" value="PERMEASE-RELATED"/>
    <property type="match status" value="1"/>
</dbReference>
<feature type="transmembrane region" description="Helical" evidence="7">
    <location>
        <begin position="120"/>
        <end position="141"/>
    </location>
</feature>
<gene>
    <name evidence="9" type="ORF">GKO32_00515</name>
</gene>
<evidence type="ECO:0000313" key="10">
    <source>
        <dbReference type="Proteomes" id="UP000440096"/>
    </source>
</evidence>
<keyword evidence="10" id="KW-1185">Reference proteome</keyword>
<dbReference type="GO" id="GO:0022857">
    <property type="term" value="F:transmembrane transporter activity"/>
    <property type="evidence" value="ECO:0007669"/>
    <property type="project" value="InterPro"/>
</dbReference>
<comment type="caution">
    <text evidence="9">The sequence shown here is derived from an EMBL/GenBank/DDBJ whole genome shotgun (WGS) entry which is preliminary data.</text>
</comment>
<dbReference type="InterPro" id="IPR020846">
    <property type="entry name" value="MFS_dom"/>
</dbReference>
<dbReference type="RefSeq" id="WP_154754733.1">
    <property type="nucleotide sequence ID" value="NZ_WMBA01000001.1"/>
</dbReference>
<dbReference type="OrthoDB" id="9773957at2"/>
<accession>A0A6N7YUE2</accession>
<feature type="transmembrane region" description="Helical" evidence="7">
    <location>
        <begin position="323"/>
        <end position="341"/>
    </location>
</feature>
<feature type="transmembrane region" description="Helical" evidence="7">
    <location>
        <begin position="57"/>
        <end position="78"/>
    </location>
</feature>
<sequence length="466" mass="49910">MTTPDVSLSAEEVKRLSRKAIWRVMPLVGFLALVAYLDRISIAFAGPLGMNKELGLTATTFGFAVSILTIGYVIFEVPTSGLLAKFGTRLWVIRIMLTWGVIQVLIGFAPNKEMLYLGRFLLGVAEAGINPALYFFISVWFIRSYRPLAYTLYGVAIGLSGVFGPLIANSLVSLGGHLNFDGGHGWRFLLVMLGVVALLAVIPTALWLRDHPRDAKWWTDTERRKYQAMLDADAVSANVPHLSIWQVLRQWRPWVMGFGYFAFFYAYYTISVWAPTIVLGFKKQFGTTFTSLQSALITGIPTLIALIGALILGIIAGKRGRSGWLLVGASVAGAVGCLTTTVARGPWVLIIALGAVALAGNAIGLYMPIANRVFAGTGLVAALALINSMGAAAGFFSPLVTGYLSDVTGNQNAGFYVMTGLLLIAAVISVVAERHANRIERDSGVSLVSSGHGTTTASKDGSVPAP</sequence>
<feature type="transmembrane region" description="Helical" evidence="7">
    <location>
        <begin position="379"/>
        <end position="401"/>
    </location>
</feature>
<name>A0A6N7YUE2_9PSEU</name>
<dbReference type="InterPro" id="IPR036259">
    <property type="entry name" value="MFS_trans_sf"/>
</dbReference>
<dbReference type="SUPFAM" id="SSF103473">
    <property type="entry name" value="MFS general substrate transporter"/>
    <property type="match status" value="1"/>
</dbReference>
<evidence type="ECO:0000256" key="1">
    <source>
        <dbReference type="ARBA" id="ARBA00004651"/>
    </source>
</evidence>
<feature type="region of interest" description="Disordered" evidence="6">
    <location>
        <begin position="446"/>
        <end position="466"/>
    </location>
</feature>
<feature type="transmembrane region" description="Helical" evidence="7">
    <location>
        <begin position="254"/>
        <end position="274"/>
    </location>
</feature>
<dbReference type="InterPro" id="IPR011701">
    <property type="entry name" value="MFS"/>
</dbReference>
<feature type="compositionally biased region" description="Polar residues" evidence="6">
    <location>
        <begin position="446"/>
        <end position="459"/>
    </location>
</feature>
<dbReference type="EMBL" id="WMBA01000001">
    <property type="protein sequence ID" value="MTD52473.1"/>
    <property type="molecule type" value="Genomic_DNA"/>
</dbReference>
<evidence type="ECO:0000256" key="6">
    <source>
        <dbReference type="SAM" id="MobiDB-lite"/>
    </source>
</evidence>
<keyword evidence="2" id="KW-0813">Transport</keyword>
<feature type="transmembrane region" description="Helical" evidence="7">
    <location>
        <begin position="148"/>
        <end position="168"/>
    </location>
</feature>
<dbReference type="Pfam" id="PF07690">
    <property type="entry name" value="MFS_1"/>
    <property type="match status" value="1"/>
</dbReference>
<dbReference type="Proteomes" id="UP000440096">
    <property type="component" value="Unassembled WGS sequence"/>
</dbReference>
<feature type="transmembrane region" description="Helical" evidence="7">
    <location>
        <begin position="20"/>
        <end position="37"/>
    </location>
</feature>
<evidence type="ECO:0000256" key="2">
    <source>
        <dbReference type="ARBA" id="ARBA00022448"/>
    </source>
</evidence>
<protein>
    <submittedName>
        <fullName evidence="9">MFS transporter</fullName>
    </submittedName>
</protein>
<organism evidence="9 10">
    <name type="scientific">Amycolatopsis pithecellobii</name>
    <dbReference type="NCBI Taxonomy" id="664692"/>
    <lineage>
        <taxon>Bacteria</taxon>
        <taxon>Bacillati</taxon>
        <taxon>Actinomycetota</taxon>
        <taxon>Actinomycetes</taxon>
        <taxon>Pseudonocardiales</taxon>
        <taxon>Pseudonocardiaceae</taxon>
        <taxon>Amycolatopsis</taxon>
    </lineage>
</organism>
<feature type="domain" description="Major facilitator superfamily (MFS) profile" evidence="8">
    <location>
        <begin position="24"/>
        <end position="437"/>
    </location>
</feature>
<dbReference type="PROSITE" id="PS50850">
    <property type="entry name" value="MFS"/>
    <property type="match status" value="1"/>
</dbReference>
<feature type="transmembrane region" description="Helical" evidence="7">
    <location>
        <begin position="188"/>
        <end position="208"/>
    </location>
</feature>
<evidence type="ECO:0000259" key="8">
    <source>
        <dbReference type="PROSITE" id="PS50850"/>
    </source>
</evidence>
<keyword evidence="3 7" id="KW-0812">Transmembrane</keyword>
<evidence type="ECO:0000313" key="9">
    <source>
        <dbReference type="EMBL" id="MTD52473.1"/>
    </source>
</evidence>
<feature type="transmembrane region" description="Helical" evidence="7">
    <location>
        <begin position="294"/>
        <end position="316"/>
    </location>
</feature>
<evidence type="ECO:0000256" key="3">
    <source>
        <dbReference type="ARBA" id="ARBA00022692"/>
    </source>
</evidence>
<feature type="transmembrane region" description="Helical" evidence="7">
    <location>
        <begin position="90"/>
        <end position="108"/>
    </location>
</feature>
<evidence type="ECO:0000256" key="5">
    <source>
        <dbReference type="ARBA" id="ARBA00023136"/>
    </source>
</evidence>
<proteinExistence type="predicted"/>
<dbReference type="GO" id="GO:0005886">
    <property type="term" value="C:plasma membrane"/>
    <property type="evidence" value="ECO:0007669"/>
    <property type="project" value="UniProtKB-SubCell"/>
</dbReference>
<keyword evidence="4 7" id="KW-1133">Transmembrane helix</keyword>
<evidence type="ECO:0000256" key="4">
    <source>
        <dbReference type="ARBA" id="ARBA00022989"/>
    </source>
</evidence>
<feature type="transmembrane region" description="Helical" evidence="7">
    <location>
        <begin position="347"/>
        <end position="367"/>
    </location>
</feature>
<keyword evidence="5 7" id="KW-0472">Membrane</keyword>
<dbReference type="PANTHER" id="PTHR43791:SF36">
    <property type="entry name" value="TRANSPORTER, PUTATIVE (AFU_ORTHOLOGUE AFUA_6G08340)-RELATED"/>
    <property type="match status" value="1"/>
</dbReference>
<evidence type="ECO:0000256" key="7">
    <source>
        <dbReference type="SAM" id="Phobius"/>
    </source>
</evidence>
<feature type="transmembrane region" description="Helical" evidence="7">
    <location>
        <begin position="413"/>
        <end position="432"/>
    </location>
</feature>
<reference evidence="9 10" key="1">
    <citation type="submission" date="2019-11" db="EMBL/GenBank/DDBJ databases">
        <title>Draft genome of Amycolatopsis RM579.</title>
        <authorList>
            <person name="Duangmal K."/>
            <person name="Mingma R."/>
        </authorList>
    </citation>
    <scope>NUCLEOTIDE SEQUENCE [LARGE SCALE GENOMIC DNA]</scope>
    <source>
        <strain evidence="9 10">RM579</strain>
    </source>
</reference>